<name>A0AA41YVG9_9HYPH</name>
<feature type="transmembrane region" description="Helical" evidence="5">
    <location>
        <begin position="340"/>
        <end position="359"/>
    </location>
</feature>
<feature type="transmembrane region" description="Helical" evidence="5">
    <location>
        <begin position="262"/>
        <end position="280"/>
    </location>
</feature>
<keyword evidence="3 5" id="KW-1133">Transmembrane helix</keyword>
<dbReference type="PROSITE" id="PS50850">
    <property type="entry name" value="MFS"/>
    <property type="match status" value="1"/>
</dbReference>
<dbReference type="GO" id="GO:0005886">
    <property type="term" value="C:plasma membrane"/>
    <property type="evidence" value="ECO:0007669"/>
    <property type="project" value="TreeGrafter"/>
</dbReference>
<gene>
    <name evidence="7" type="ORF">M8523_07995</name>
</gene>
<keyword evidence="8" id="KW-1185">Reference proteome</keyword>
<dbReference type="InterPro" id="IPR011701">
    <property type="entry name" value="MFS"/>
</dbReference>
<evidence type="ECO:0000313" key="7">
    <source>
        <dbReference type="EMBL" id="MCW6507961.1"/>
    </source>
</evidence>
<dbReference type="Gene3D" id="1.20.1250.20">
    <property type="entry name" value="MFS general substrate transporter like domains"/>
    <property type="match status" value="1"/>
</dbReference>
<feature type="transmembrane region" description="Helical" evidence="5">
    <location>
        <begin position="442"/>
        <end position="459"/>
    </location>
</feature>
<dbReference type="AlphaFoldDB" id="A0AA41YVG9"/>
<feature type="transmembrane region" description="Helical" evidence="5">
    <location>
        <begin position="112"/>
        <end position="133"/>
    </location>
</feature>
<sequence>MSQAVERAPATPTPTTNFRTIALIIASAMFMEQLDATVLTTALPTMAREFGVTAPSMSVALTSYLLSLAVFIPASGKVADRFGARTVFRSAIVVFTLGSILCAQAHSLGMLVGARIFQGLGGAMMMPVGRLVLLRSVERRDMVSAMSWLLVPALIGPIIGPPVGGFIVTYLDWRWIFYINVPIGILGFVLVTLFIANTPGVRGERFDFPGLILSGTALGCLFFGFEMSSHDGERALTLGLLTIGTVFAAGYVAYARRVPAPILDLSLMRIPSFGLSVWGGSLTRVTQGAQPFLLPLMLQIGFGLTAAQSGTIVFATAIGSMAMKALAPRVLRRYGFRQSLIVNGIVASLGYAVCAAFRPGWPLPLMFAVLMCCGFFMSFQFTAYNTVAYDEIPHERMSAATSFYTTFQQLMLSVGICVAALVLQGSMEVRGHTTVQLADFSTAFLIVTGISLLATFWNLRFSPDAGTEISGHRMINPRSKPDA</sequence>
<dbReference type="GO" id="GO:0022857">
    <property type="term" value="F:transmembrane transporter activity"/>
    <property type="evidence" value="ECO:0007669"/>
    <property type="project" value="InterPro"/>
</dbReference>
<evidence type="ECO:0000256" key="5">
    <source>
        <dbReference type="SAM" id="Phobius"/>
    </source>
</evidence>
<feature type="transmembrane region" description="Helical" evidence="5">
    <location>
        <begin position="365"/>
        <end position="387"/>
    </location>
</feature>
<feature type="transmembrane region" description="Helical" evidence="5">
    <location>
        <begin position="86"/>
        <end position="106"/>
    </location>
</feature>
<feature type="domain" description="Major facilitator superfamily (MFS) profile" evidence="6">
    <location>
        <begin position="21"/>
        <end position="466"/>
    </location>
</feature>
<dbReference type="PANTHER" id="PTHR23501">
    <property type="entry name" value="MAJOR FACILITATOR SUPERFAMILY"/>
    <property type="match status" value="1"/>
</dbReference>
<evidence type="ECO:0000256" key="2">
    <source>
        <dbReference type="ARBA" id="ARBA00022692"/>
    </source>
</evidence>
<dbReference type="Pfam" id="PF07690">
    <property type="entry name" value="MFS_1"/>
    <property type="match status" value="1"/>
</dbReference>
<proteinExistence type="predicted"/>
<feature type="transmembrane region" description="Helical" evidence="5">
    <location>
        <begin position="145"/>
        <end position="169"/>
    </location>
</feature>
<dbReference type="InterPro" id="IPR020846">
    <property type="entry name" value="MFS_dom"/>
</dbReference>
<accession>A0AA41YVG9</accession>
<keyword evidence="4 5" id="KW-0472">Membrane</keyword>
<reference evidence="7" key="1">
    <citation type="submission" date="2022-05" db="EMBL/GenBank/DDBJ databases">
        <authorList>
            <person name="Pankratov T."/>
        </authorList>
    </citation>
    <scope>NUCLEOTIDE SEQUENCE</scope>
    <source>
        <strain evidence="7">BP6-180914</strain>
    </source>
</reference>
<comment type="subcellular location">
    <subcellularLocation>
        <location evidence="1">Membrane</location>
        <topology evidence="1">Multi-pass membrane protein</topology>
    </subcellularLocation>
</comment>
<keyword evidence="2 5" id="KW-0812">Transmembrane</keyword>
<comment type="caution">
    <text evidence="7">The sequence shown here is derived from an EMBL/GenBank/DDBJ whole genome shotgun (WGS) entry which is preliminary data.</text>
</comment>
<organism evidence="7 8">
    <name type="scientific">Lichenifustis flavocetrariae</name>
    <dbReference type="NCBI Taxonomy" id="2949735"/>
    <lineage>
        <taxon>Bacteria</taxon>
        <taxon>Pseudomonadati</taxon>
        <taxon>Pseudomonadota</taxon>
        <taxon>Alphaproteobacteria</taxon>
        <taxon>Hyphomicrobiales</taxon>
        <taxon>Lichenihabitantaceae</taxon>
        <taxon>Lichenifustis</taxon>
    </lineage>
</organism>
<feature type="transmembrane region" description="Helical" evidence="5">
    <location>
        <begin position="175"/>
        <end position="196"/>
    </location>
</feature>
<evidence type="ECO:0000256" key="4">
    <source>
        <dbReference type="ARBA" id="ARBA00023136"/>
    </source>
</evidence>
<dbReference type="RefSeq" id="WP_282584324.1">
    <property type="nucleotide sequence ID" value="NZ_JAMOIM010000004.1"/>
</dbReference>
<evidence type="ECO:0000259" key="6">
    <source>
        <dbReference type="PROSITE" id="PS50850"/>
    </source>
</evidence>
<evidence type="ECO:0000313" key="8">
    <source>
        <dbReference type="Proteomes" id="UP001165667"/>
    </source>
</evidence>
<dbReference type="SUPFAM" id="SSF103473">
    <property type="entry name" value="MFS general substrate transporter"/>
    <property type="match status" value="1"/>
</dbReference>
<dbReference type="EMBL" id="JAMOIM010000004">
    <property type="protein sequence ID" value="MCW6507961.1"/>
    <property type="molecule type" value="Genomic_DNA"/>
</dbReference>
<feature type="transmembrane region" description="Helical" evidence="5">
    <location>
        <begin position="208"/>
        <end position="225"/>
    </location>
</feature>
<dbReference type="InterPro" id="IPR036259">
    <property type="entry name" value="MFS_trans_sf"/>
</dbReference>
<dbReference type="Gene3D" id="1.20.1720.10">
    <property type="entry name" value="Multidrug resistance protein D"/>
    <property type="match status" value="1"/>
</dbReference>
<dbReference type="CDD" id="cd17503">
    <property type="entry name" value="MFS_LmrB_MDR_like"/>
    <property type="match status" value="1"/>
</dbReference>
<dbReference type="PANTHER" id="PTHR23501:SF38">
    <property type="entry name" value="PERMEASE"/>
    <property type="match status" value="1"/>
</dbReference>
<feature type="transmembrane region" description="Helical" evidence="5">
    <location>
        <begin position="55"/>
        <end position="74"/>
    </location>
</feature>
<feature type="transmembrane region" description="Helical" evidence="5">
    <location>
        <begin position="292"/>
        <end position="319"/>
    </location>
</feature>
<dbReference type="Proteomes" id="UP001165667">
    <property type="component" value="Unassembled WGS sequence"/>
</dbReference>
<feature type="transmembrane region" description="Helical" evidence="5">
    <location>
        <begin position="21"/>
        <end position="43"/>
    </location>
</feature>
<protein>
    <submittedName>
        <fullName evidence="7">MFS transporter</fullName>
    </submittedName>
</protein>
<evidence type="ECO:0000256" key="3">
    <source>
        <dbReference type="ARBA" id="ARBA00022989"/>
    </source>
</evidence>
<feature type="transmembrane region" description="Helical" evidence="5">
    <location>
        <begin position="399"/>
        <end position="422"/>
    </location>
</feature>
<evidence type="ECO:0000256" key="1">
    <source>
        <dbReference type="ARBA" id="ARBA00004141"/>
    </source>
</evidence>
<feature type="transmembrane region" description="Helical" evidence="5">
    <location>
        <begin position="237"/>
        <end position="255"/>
    </location>
</feature>